<gene>
    <name evidence="7" type="ORF">HOP40_22755</name>
</gene>
<evidence type="ECO:0000313" key="7">
    <source>
        <dbReference type="EMBL" id="QJY48266.1"/>
    </source>
</evidence>
<dbReference type="InterPro" id="IPR011701">
    <property type="entry name" value="MFS"/>
</dbReference>
<dbReference type="Pfam" id="PF07690">
    <property type="entry name" value="MFS_1"/>
    <property type="match status" value="1"/>
</dbReference>
<organism evidence="7 8">
    <name type="scientific">Pseudonocardia broussonetiae</name>
    <dbReference type="NCBI Taxonomy" id="2736640"/>
    <lineage>
        <taxon>Bacteria</taxon>
        <taxon>Bacillati</taxon>
        <taxon>Actinomycetota</taxon>
        <taxon>Actinomycetes</taxon>
        <taxon>Pseudonocardiales</taxon>
        <taxon>Pseudonocardiaceae</taxon>
        <taxon>Pseudonocardia</taxon>
    </lineage>
</organism>
<name>A0A6M6JLL3_9PSEU</name>
<dbReference type="AlphaFoldDB" id="A0A6M6JLL3"/>
<dbReference type="GO" id="GO:0022857">
    <property type="term" value="F:transmembrane transporter activity"/>
    <property type="evidence" value="ECO:0007669"/>
    <property type="project" value="InterPro"/>
</dbReference>
<proteinExistence type="predicted"/>
<keyword evidence="4 5" id="KW-0472">Membrane</keyword>
<evidence type="ECO:0000256" key="4">
    <source>
        <dbReference type="ARBA" id="ARBA00023136"/>
    </source>
</evidence>
<evidence type="ECO:0000256" key="3">
    <source>
        <dbReference type="ARBA" id="ARBA00022989"/>
    </source>
</evidence>
<feature type="transmembrane region" description="Helical" evidence="5">
    <location>
        <begin position="89"/>
        <end position="107"/>
    </location>
</feature>
<feature type="transmembrane region" description="Helical" evidence="5">
    <location>
        <begin position="21"/>
        <end position="41"/>
    </location>
</feature>
<evidence type="ECO:0000256" key="2">
    <source>
        <dbReference type="ARBA" id="ARBA00022692"/>
    </source>
</evidence>
<dbReference type="PROSITE" id="PS50850">
    <property type="entry name" value="MFS"/>
    <property type="match status" value="1"/>
</dbReference>
<dbReference type="InterPro" id="IPR020846">
    <property type="entry name" value="MFS_dom"/>
</dbReference>
<keyword evidence="3 5" id="KW-1133">Transmembrane helix</keyword>
<feature type="transmembrane region" description="Helical" evidence="5">
    <location>
        <begin position="229"/>
        <end position="253"/>
    </location>
</feature>
<dbReference type="Gene3D" id="1.20.1250.20">
    <property type="entry name" value="MFS general substrate transporter like domains"/>
    <property type="match status" value="2"/>
</dbReference>
<dbReference type="PANTHER" id="PTHR23523:SF2">
    <property type="entry name" value="2-NITROIMIDAZOLE TRANSPORTER"/>
    <property type="match status" value="1"/>
</dbReference>
<reference evidence="7 8" key="1">
    <citation type="submission" date="2020-05" db="EMBL/GenBank/DDBJ databases">
        <authorList>
            <person name="Mo P."/>
        </authorList>
    </citation>
    <scope>NUCLEOTIDE SEQUENCE [LARGE SCALE GENOMIC DNA]</scope>
    <source>
        <strain evidence="7 8">Gen01</strain>
    </source>
</reference>
<feature type="domain" description="Major facilitator superfamily (MFS) profile" evidence="6">
    <location>
        <begin position="21"/>
        <end position="410"/>
    </location>
</feature>
<evidence type="ECO:0000256" key="5">
    <source>
        <dbReference type="SAM" id="Phobius"/>
    </source>
</evidence>
<feature type="transmembrane region" description="Helical" evidence="5">
    <location>
        <begin position="354"/>
        <end position="377"/>
    </location>
</feature>
<sequence length="422" mass="42114">METVTSTAPPPTRSAPGTSTALLVLAIVVVALNLRGPIVAISPVLDAIRADLGIGAGTAGLLTSLPVLCFALATPLASLLLARAGLERGVLIALGALLAGTVLRSADGSGPDGLWAVVAGTLVIGAAITVGNVAVPVVVGRDVPARRAGIVLGGYTAALNVGSMIMLSFTVPLTAGLGWRAALAAWGAVAVLAAGIWWLGTRGNARRAAEAAAVDEGDAGGPVWWRRPIVWMLTIAFGGQAFSYYGVTAWLPLLLHDRLGMDPAAAGVSASVFQVAAVAGAFGVPVLLRRGAGPLPALLAVCAAWAALPLGLLLAPHLWLVWCALGGVAQGGGFTVIFSIVVRAARGPAESRRMSALVQGGGYLVAATGPAVVGAVHEATGTWAVPLLVVLGAIAVLTAAGAAAARASVHRHEHGSAVPRPV</sequence>
<dbReference type="SUPFAM" id="SSF103473">
    <property type="entry name" value="MFS general substrate transporter"/>
    <property type="match status" value="1"/>
</dbReference>
<evidence type="ECO:0000313" key="8">
    <source>
        <dbReference type="Proteomes" id="UP000505377"/>
    </source>
</evidence>
<keyword evidence="2 5" id="KW-0812">Transmembrane</keyword>
<dbReference type="Proteomes" id="UP000505377">
    <property type="component" value="Chromosome"/>
</dbReference>
<feature type="transmembrane region" description="Helical" evidence="5">
    <location>
        <begin position="383"/>
        <end position="405"/>
    </location>
</feature>
<feature type="transmembrane region" description="Helical" evidence="5">
    <location>
        <begin position="265"/>
        <end position="288"/>
    </location>
</feature>
<feature type="transmembrane region" description="Helical" evidence="5">
    <location>
        <begin position="61"/>
        <end position="82"/>
    </location>
</feature>
<dbReference type="PANTHER" id="PTHR23523">
    <property type="match status" value="1"/>
</dbReference>
<evidence type="ECO:0000259" key="6">
    <source>
        <dbReference type="PROSITE" id="PS50850"/>
    </source>
</evidence>
<dbReference type="KEGG" id="pbro:HOP40_22755"/>
<comment type="subcellular location">
    <subcellularLocation>
        <location evidence="1">Cell membrane</location>
        <topology evidence="1">Multi-pass membrane protein</topology>
    </subcellularLocation>
</comment>
<feature type="transmembrane region" description="Helical" evidence="5">
    <location>
        <begin position="295"/>
        <end position="313"/>
    </location>
</feature>
<feature type="transmembrane region" description="Helical" evidence="5">
    <location>
        <begin position="177"/>
        <end position="199"/>
    </location>
</feature>
<feature type="transmembrane region" description="Helical" evidence="5">
    <location>
        <begin position="113"/>
        <end position="138"/>
    </location>
</feature>
<evidence type="ECO:0000256" key="1">
    <source>
        <dbReference type="ARBA" id="ARBA00004651"/>
    </source>
</evidence>
<feature type="transmembrane region" description="Helical" evidence="5">
    <location>
        <begin position="319"/>
        <end position="342"/>
    </location>
</feature>
<dbReference type="InterPro" id="IPR052524">
    <property type="entry name" value="MFS_Cyanate_Porter"/>
</dbReference>
<protein>
    <submittedName>
        <fullName evidence="7">MFS transporter</fullName>
    </submittedName>
</protein>
<dbReference type="EMBL" id="CP053564">
    <property type="protein sequence ID" value="QJY48266.1"/>
    <property type="molecule type" value="Genomic_DNA"/>
</dbReference>
<dbReference type="GO" id="GO:0005886">
    <property type="term" value="C:plasma membrane"/>
    <property type="evidence" value="ECO:0007669"/>
    <property type="project" value="UniProtKB-SubCell"/>
</dbReference>
<accession>A0A6M6JLL3</accession>
<keyword evidence="8" id="KW-1185">Reference proteome</keyword>
<dbReference type="InterPro" id="IPR036259">
    <property type="entry name" value="MFS_trans_sf"/>
</dbReference>
<feature type="transmembrane region" description="Helical" evidence="5">
    <location>
        <begin position="150"/>
        <end position="171"/>
    </location>
</feature>